<comment type="caution">
    <text evidence="2">The sequence shown here is derived from an EMBL/GenBank/DDBJ whole genome shotgun (WGS) entry which is preliminary data.</text>
</comment>
<protein>
    <recommendedName>
        <fullName evidence="4">Secreted protein</fullName>
    </recommendedName>
</protein>
<evidence type="ECO:0000256" key="1">
    <source>
        <dbReference type="SAM" id="SignalP"/>
    </source>
</evidence>
<dbReference type="PROSITE" id="PS51257">
    <property type="entry name" value="PROKAR_LIPOPROTEIN"/>
    <property type="match status" value="1"/>
</dbReference>
<gene>
    <name evidence="2" type="ORF">Fmac_006405</name>
</gene>
<keyword evidence="1" id="KW-0732">Signal</keyword>
<evidence type="ECO:0000313" key="2">
    <source>
        <dbReference type="EMBL" id="KAL2345120.1"/>
    </source>
</evidence>
<evidence type="ECO:0000313" key="3">
    <source>
        <dbReference type="Proteomes" id="UP001603857"/>
    </source>
</evidence>
<accession>A0ABD1NAJ8</accession>
<organism evidence="2 3">
    <name type="scientific">Flemingia macrophylla</name>
    <dbReference type="NCBI Taxonomy" id="520843"/>
    <lineage>
        <taxon>Eukaryota</taxon>
        <taxon>Viridiplantae</taxon>
        <taxon>Streptophyta</taxon>
        <taxon>Embryophyta</taxon>
        <taxon>Tracheophyta</taxon>
        <taxon>Spermatophyta</taxon>
        <taxon>Magnoliopsida</taxon>
        <taxon>eudicotyledons</taxon>
        <taxon>Gunneridae</taxon>
        <taxon>Pentapetalae</taxon>
        <taxon>rosids</taxon>
        <taxon>fabids</taxon>
        <taxon>Fabales</taxon>
        <taxon>Fabaceae</taxon>
        <taxon>Papilionoideae</taxon>
        <taxon>50 kb inversion clade</taxon>
        <taxon>NPAAA clade</taxon>
        <taxon>indigoferoid/millettioid clade</taxon>
        <taxon>Phaseoleae</taxon>
        <taxon>Flemingia</taxon>
    </lineage>
</organism>
<sequence length="163" mass="18244">MKQLQLLLAVIAVCKLSQVVSSGFACRKRGSISAKAWKSSLFKMLSCQHKCPASATKQSRKWQRETTGRYRCRSHVERTARLVYIGLASGPKNPENRLLKQPCASMPTSNDTVTLLVPRESRNQLSVASTIIKTMIVMINMTLALLHSFLRFSNKPALHESQL</sequence>
<feature type="chain" id="PRO_5044857024" description="Secreted protein" evidence="1">
    <location>
        <begin position="23"/>
        <end position="163"/>
    </location>
</feature>
<dbReference type="AlphaFoldDB" id="A0ABD1NAJ8"/>
<evidence type="ECO:0008006" key="4">
    <source>
        <dbReference type="Google" id="ProtNLM"/>
    </source>
</evidence>
<reference evidence="2 3" key="1">
    <citation type="submission" date="2024-08" db="EMBL/GenBank/DDBJ databases">
        <title>Insights into the chromosomal genome structure of Flemingia macrophylla.</title>
        <authorList>
            <person name="Ding Y."/>
            <person name="Zhao Y."/>
            <person name="Bi W."/>
            <person name="Wu M."/>
            <person name="Zhao G."/>
            <person name="Gong Y."/>
            <person name="Li W."/>
            <person name="Zhang P."/>
        </authorList>
    </citation>
    <scope>NUCLEOTIDE SEQUENCE [LARGE SCALE GENOMIC DNA]</scope>
    <source>
        <strain evidence="2">DYQJB</strain>
        <tissue evidence="2">Leaf</tissue>
    </source>
</reference>
<dbReference type="Proteomes" id="UP001603857">
    <property type="component" value="Unassembled WGS sequence"/>
</dbReference>
<feature type="signal peptide" evidence="1">
    <location>
        <begin position="1"/>
        <end position="22"/>
    </location>
</feature>
<keyword evidence="3" id="KW-1185">Reference proteome</keyword>
<name>A0ABD1NAJ8_9FABA</name>
<proteinExistence type="predicted"/>
<dbReference type="EMBL" id="JBGMDY010000002">
    <property type="protein sequence ID" value="KAL2345120.1"/>
    <property type="molecule type" value="Genomic_DNA"/>
</dbReference>